<dbReference type="InterPro" id="IPR011831">
    <property type="entry name" value="ADP-Glc_PPase"/>
</dbReference>
<reference evidence="10 11" key="1">
    <citation type="journal article" date="2014" name="Agronomy (Basel)">
        <title>A Draft Genome Sequence for Ensete ventricosum, the Drought-Tolerant Tree Against Hunger.</title>
        <authorList>
            <person name="Harrison J."/>
            <person name="Moore K.A."/>
            <person name="Paszkiewicz K."/>
            <person name="Jones T."/>
            <person name="Grant M."/>
            <person name="Ambacheew D."/>
            <person name="Muzemil S."/>
            <person name="Studholme D.J."/>
        </authorList>
    </citation>
    <scope>NUCLEOTIDE SEQUENCE [LARGE SCALE GENOMIC DNA]</scope>
</reference>
<keyword evidence="9" id="KW-0750">Starch biosynthesis</keyword>
<evidence type="ECO:0000256" key="3">
    <source>
        <dbReference type="ARBA" id="ARBA00010443"/>
    </source>
</evidence>
<evidence type="ECO:0000256" key="5">
    <source>
        <dbReference type="ARBA" id="ARBA00022533"/>
    </source>
</evidence>
<gene>
    <name evidence="10" type="ORF">B296_00046954</name>
</gene>
<keyword evidence="5" id="KW-0021">Allosteric enzyme</keyword>
<evidence type="ECO:0000256" key="8">
    <source>
        <dbReference type="ARBA" id="ARBA00022741"/>
    </source>
</evidence>
<dbReference type="Pfam" id="PF25247">
    <property type="entry name" value="LbH_GLGC"/>
    <property type="match status" value="1"/>
</dbReference>
<keyword evidence="8" id="KW-0547">Nucleotide-binding</keyword>
<evidence type="ECO:0000256" key="4">
    <source>
        <dbReference type="ARBA" id="ARBA00012460"/>
    </source>
</evidence>
<dbReference type="PANTHER" id="PTHR43523:SF12">
    <property type="entry name" value="GLUCOSE-1-PHOSPHATE ADENYLYLTRANSFERASE LARGE SUBUNIT 1, CHLOROPLASTIC-RELATED"/>
    <property type="match status" value="1"/>
</dbReference>
<evidence type="ECO:0000313" key="11">
    <source>
        <dbReference type="Proteomes" id="UP000287651"/>
    </source>
</evidence>
<evidence type="ECO:0000256" key="6">
    <source>
        <dbReference type="ARBA" id="ARBA00022679"/>
    </source>
</evidence>
<evidence type="ECO:0000313" key="10">
    <source>
        <dbReference type="EMBL" id="RRT35567.1"/>
    </source>
</evidence>
<dbReference type="GO" id="GO:0008878">
    <property type="term" value="F:glucose-1-phosphate adenylyltransferase activity"/>
    <property type="evidence" value="ECO:0007669"/>
    <property type="project" value="UniProtKB-EC"/>
</dbReference>
<proteinExistence type="inferred from homology"/>
<comment type="catalytic activity">
    <reaction evidence="1">
        <text>alpha-D-glucose 1-phosphate + ATP + H(+) = ADP-alpha-D-glucose + diphosphate</text>
        <dbReference type="Rhea" id="RHEA:12120"/>
        <dbReference type="ChEBI" id="CHEBI:15378"/>
        <dbReference type="ChEBI" id="CHEBI:30616"/>
        <dbReference type="ChEBI" id="CHEBI:33019"/>
        <dbReference type="ChEBI" id="CHEBI:57498"/>
        <dbReference type="ChEBI" id="CHEBI:58601"/>
        <dbReference type="EC" id="2.7.7.27"/>
    </reaction>
</comment>
<dbReference type="InterPro" id="IPR011004">
    <property type="entry name" value="Trimer_LpxA-like_sf"/>
</dbReference>
<accession>A0A444C709</accession>
<evidence type="ECO:0000256" key="9">
    <source>
        <dbReference type="ARBA" id="ARBA00022922"/>
    </source>
</evidence>
<dbReference type="UniPathway" id="UPA00152"/>
<dbReference type="EMBL" id="AMZH03024852">
    <property type="protein sequence ID" value="RRT35567.1"/>
    <property type="molecule type" value="Genomic_DNA"/>
</dbReference>
<dbReference type="Gene3D" id="2.160.10.10">
    <property type="entry name" value="Hexapeptide repeat proteins"/>
    <property type="match status" value="1"/>
</dbReference>
<comment type="pathway">
    <text evidence="2">Glycan biosynthesis; starch biosynthesis.</text>
</comment>
<dbReference type="AlphaFoldDB" id="A0A444C709"/>
<keyword evidence="6" id="KW-0808">Transferase</keyword>
<evidence type="ECO:0000256" key="2">
    <source>
        <dbReference type="ARBA" id="ARBA00004727"/>
    </source>
</evidence>
<dbReference type="GO" id="GO:0005978">
    <property type="term" value="P:glycogen biosynthetic process"/>
    <property type="evidence" value="ECO:0007669"/>
    <property type="project" value="InterPro"/>
</dbReference>
<dbReference type="PANTHER" id="PTHR43523">
    <property type="entry name" value="GLUCOSE-1-PHOSPHATE ADENYLYLTRANSFERASE-RELATED"/>
    <property type="match status" value="1"/>
</dbReference>
<comment type="caution">
    <text evidence="10">The sequence shown here is derived from an EMBL/GenBank/DDBJ whole genome shotgun (WGS) entry which is preliminary data.</text>
</comment>
<name>A0A444C709_ENSVE</name>
<dbReference type="EC" id="2.7.7.27" evidence="4"/>
<evidence type="ECO:0000256" key="7">
    <source>
        <dbReference type="ARBA" id="ARBA00022695"/>
    </source>
</evidence>
<evidence type="ECO:0000256" key="1">
    <source>
        <dbReference type="ARBA" id="ARBA00000956"/>
    </source>
</evidence>
<sequence length="85" mass="9104">MGADYYETDADKRLLTAKGSVPIGIGKNSHVKRAIIDKNARIGENVKIINCDSVQEAAREADGYFIKSGIVTVIKDALIPSGTVI</sequence>
<comment type="similarity">
    <text evidence="3">Belongs to the bacterial/plant glucose-1-phosphate adenylyltransferase family.</text>
</comment>
<dbReference type="SUPFAM" id="SSF51161">
    <property type="entry name" value="Trimeric LpxA-like enzymes"/>
    <property type="match status" value="1"/>
</dbReference>
<protein>
    <recommendedName>
        <fullName evidence="4">glucose-1-phosphate adenylyltransferase</fullName>
        <ecNumber evidence="4">2.7.7.27</ecNumber>
    </recommendedName>
</protein>
<organism evidence="10 11">
    <name type="scientific">Ensete ventricosum</name>
    <name type="common">Abyssinian banana</name>
    <name type="synonym">Musa ensete</name>
    <dbReference type="NCBI Taxonomy" id="4639"/>
    <lineage>
        <taxon>Eukaryota</taxon>
        <taxon>Viridiplantae</taxon>
        <taxon>Streptophyta</taxon>
        <taxon>Embryophyta</taxon>
        <taxon>Tracheophyta</taxon>
        <taxon>Spermatophyta</taxon>
        <taxon>Magnoliopsida</taxon>
        <taxon>Liliopsida</taxon>
        <taxon>Zingiberales</taxon>
        <taxon>Musaceae</taxon>
        <taxon>Ensete</taxon>
    </lineage>
</organism>
<keyword evidence="7" id="KW-0548">Nucleotidyltransferase</keyword>
<dbReference type="GO" id="GO:0000166">
    <property type="term" value="F:nucleotide binding"/>
    <property type="evidence" value="ECO:0007669"/>
    <property type="project" value="UniProtKB-KW"/>
</dbReference>
<dbReference type="GO" id="GO:0019252">
    <property type="term" value="P:starch biosynthetic process"/>
    <property type="evidence" value="ECO:0007669"/>
    <property type="project" value="UniProtKB-UniPathway"/>
</dbReference>
<dbReference type="Proteomes" id="UP000287651">
    <property type="component" value="Unassembled WGS sequence"/>
</dbReference>